<dbReference type="GO" id="GO:0043527">
    <property type="term" value="C:tRNA methyltransferase complex"/>
    <property type="evidence" value="ECO:0007669"/>
    <property type="project" value="TreeGrafter"/>
</dbReference>
<feature type="signal peptide" evidence="6">
    <location>
        <begin position="1"/>
        <end position="21"/>
    </location>
</feature>
<dbReference type="AlphaFoldDB" id="A0A0P1BEL2"/>
<dbReference type="STRING" id="401625.A0A0P1BEL2"/>
<evidence type="ECO:0000313" key="7">
    <source>
        <dbReference type="EMBL" id="CEH14391.1"/>
    </source>
</evidence>
<dbReference type="PANTHER" id="PTHR16288:SF0">
    <property type="entry name" value="TRNA (GUANINE-N(7)-)-METHYLTRANSFERASE NON-CATALYTIC SUBUNIT WDR4"/>
    <property type="match status" value="1"/>
</dbReference>
<reference evidence="7 8" key="1">
    <citation type="submission" date="2014-09" db="EMBL/GenBank/DDBJ databases">
        <authorList>
            <person name="Magalhaes I.L.F."/>
            <person name="Oliveira U."/>
            <person name="Santos F.R."/>
            <person name="Vidigal T.H.D.A."/>
            <person name="Brescovit A.D."/>
            <person name="Santos A.J."/>
        </authorList>
    </citation>
    <scope>NUCLEOTIDE SEQUENCE [LARGE SCALE GENOMIC DNA]</scope>
</reference>
<sequence>MRPRLGHVSMLTSMLLAPPLARRALDSGPVSSGAPAPPNAPYIITADRDEHIRISRWGKNRAAHVIERYLLGSKGAIGAMSFLPSLNASPVSRRGRGGTTQEQAEEEDEDEDDDDDNDEVLVQRYGAAPLLTSEGGRFISLWRWNEDPCSSLDAQKAPHRRMADLGSRLERYIAIDKEQERTRESGGSQRATSMGRKAKKKQSKEVGEVVELEARNGQNGAMGSGRGDDKAFATHPIITFLLPFWTRGSSATGPLSLERHGEVKPRNSKSKGERKLWALILLDGSTALHTVPLGDLLRSEPGKVVDLSEQVKTIDLGRVVLSVSPINNLSLSPWPRTRATTAADEEEARAIWVCLDDRTDVIQRPEMLQRVRQEEHADEQQSGGVLRLLTWNIDAEQQFLQSVNAADSSVREHADNKTLSLLSYHQALATYGKFAGEATSSSSFGLDGSTDAAAAVSSADTGTDHVKRGYGHRDDDGRMSKRARGREENRKRIERAHADVNAAAAAAAAAAAQANQPRNHSAAAAGR</sequence>
<dbReference type="EMBL" id="CCYA01000243">
    <property type="protein sequence ID" value="CEH14391.1"/>
    <property type="molecule type" value="Genomic_DNA"/>
</dbReference>
<dbReference type="Proteomes" id="UP000054845">
    <property type="component" value="Unassembled WGS sequence"/>
</dbReference>
<accession>A0A0P1BEL2</accession>
<evidence type="ECO:0000256" key="3">
    <source>
        <dbReference type="ARBA" id="ARBA00022737"/>
    </source>
</evidence>
<evidence type="ECO:0000313" key="8">
    <source>
        <dbReference type="Proteomes" id="UP000054845"/>
    </source>
</evidence>
<evidence type="ECO:0000256" key="6">
    <source>
        <dbReference type="SAM" id="SignalP"/>
    </source>
</evidence>
<keyword evidence="4" id="KW-0539">Nucleus</keyword>
<feature type="compositionally biased region" description="Basic and acidic residues" evidence="5">
    <location>
        <begin position="462"/>
        <end position="498"/>
    </location>
</feature>
<comment type="subcellular location">
    <subcellularLocation>
        <location evidence="1">Nucleus</location>
    </subcellularLocation>
</comment>
<dbReference type="GO" id="GO:0006400">
    <property type="term" value="P:tRNA modification"/>
    <property type="evidence" value="ECO:0007669"/>
    <property type="project" value="TreeGrafter"/>
</dbReference>
<dbReference type="GO" id="GO:0036265">
    <property type="term" value="P:RNA (guanine-N7)-methylation"/>
    <property type="evidence" value="ECO:0007669"/>
    <property type="project" value="InterPro"/>
</dbReference>
<keyword evidence="2" id="KW-0853">WD repeat</keyword>
<keyword evidence="6" id="KW-0732">Signal</keyword>
<feature type="region of interest" description="Disordered" evidence="5">
    <location>
        <begin position="179"/>
        <end position="206"/>
    </location>
</feature>
<protein>
    <submittedName>
        <fullName evidence="7">WD40 REPEAT PROTEIN 4</fullName>
    </submittedName>
</protein>
<feature type="region of interest" description="Disordered" evidence="5">
    <location>
        <begin position="456"/>
        <end position="527"/>
    </location>
</feature>
<feature type="compositionally biased region" description="Acidic residues" evidence="5">
    <location>
        <begin position="103"/>
        <end position="117"/>
    </location>
</feature>
<keyword evidence="8" id="KW-1185">Reference proteome</keyword>
<proteinExistence type="predicted"/>
<evidence type="ECO:0000256" key="5">
    <source>
        <dbReference type="SAM" id="MobiDB-lite"/>
    </source>
</evidence>
<organism evidence="7 8">
    <name type="scientific">Ceraceosorus bombacis</name>
    <dbReference type="NCBI Taxonomy" id="401625"/>
    <lineage>
        <taxon>Eukaryota</taxon>
        <taxon>Fungi</taxon>
        <taxon>Dikarya</taxon>
        <taxon>Basidiomycota</taxon>
        <taxon>Ustilaginomycotina</taxon>
        <taxon>Exobasidiomycetes</taxon>
        <taxon>Ceraceosorales</taxon>
        <taxon>Ceraceosoraceae</taxon>
        <taxon>Ceraceosorus</taxon>
    </lineage>
</organism>
<feature type="chain" id="PRO_5006059433" evidence="6">
    <location>
        <begin position="22"/>
        <end position="527"/>
    </location>
</feature>
<evidence type="ECO:0000256" key="4">
    <source>
        <dbReference type="ARBA" id="ARBA00023242"/>
    </source>
</evidence>
<name>A0A0P1BEL2_9BASI</name>
<dbReference type="PANTHER" id="PTHR16288">
    <property type="entry name" value="WD40 REPEAT PROTEIN 4"/>
    <property type="match status" value="1"/>
</dbReference>
<evidence type="ECO:0000256" key="2">
    <source>
        <dbReference type="ARBA" id="ARBA00022574"/>
    </source>
</evidence>
<dbReference type="OrthoDB" id="339900at2759"/>
<feature type="compositionally biased region" description="Low complexity" evidence="5">
    <location>
        <begin position="501"/>
        <end position="516"/>
    </location>
</feature>
<keyword evidence="3" id="KW-0677">Repeat</keyword>
<evidence type="ECO:0000256" key="1">
    <source>
        <dbReference type="ARBA" id="ARBA00004123"/>
    </source>
</evidence>
<feature type="region of interest" description="Disordered" evidence="5">
    <location>
        <begin position="88"/>
        <end position="117"/>
    </location>
</feature>
<dbReference type="GO" id="GO:0005829">
    <property type="term" value="C:cytosol"/>
    <property type="evidence" value="ECO:0007669"/>
    <property type="project" value="TreeGrafter"/>
</dbReference>
<dbReference type="GO" id="GO:0005634">
    <property type="term" value="C:nucleus"/>
    <property type="evidence" value="ECO:0007669"/>
    <property type="project" value="UniProtKB-SubCell"/>
</dbReference>
<dbReference type="InterPro" id="IPR028884">
    <property type="entry name" value="Trm82"/>
</dbReference>